<dbReference type="SUPFAM" id="SSF53822">
    <property type="entry name" value="Periplasmic binding protein-like I"/>
    <property type="match status" value="1"/>
</dbReference>
<evidence type="ECO:0000313" key="6">
    <source>
        <dbReference type="EMBL" id="TQV79268.1"/>
    </source>
</evidence>
<dbReference type="GO" id="GO:0000976">
    <property type="term" value="F:transcription cis-regulatory region binding"/>
    <property type="evidence" value="ECO:0007669"/>
    <property type="project" value="TreeGrafter"/>
</dbReference>
<accession>A0A545TQ00</accession>
<dbReference type="Proteomes" id="UP000315252">
    <property type="component" value="Unassembled WGS sequence"/>
</dbReference>
<dbReference type="PANTHER" id="PTHR30146">
    <property type="entry name" value="LACI-RELATED TRANSCRIPTIONAL REPRESSOR"/>
    <property type="match status" value="1"/>
</dbReference>
<dbReference type="Gene3D" id="1.10.260.40">
    <property type="entry name" value="lambda repressor-like DNA-binding domains"/>
    <property type="match status" value="1"/>
</dbReference>
<dbReference type="SUPFAM" id="SSF47413">
    <property type="entry name" value="lambda repressor-like DNA-binding domains"/>
    <property type="match status" value="1"/>
</dbReference>
<reference evidence="6 7" key="1">
    <citation type="submission" date="2019-06" db="EMBL/GenBank/DDBJ databases">
        <title>Whole genome sequence for Rhodospirillaceae sp. R148.</title>
        <authorList>
            <person name="Wang G."/>
        </authorList>
    </citation>
    <scope>NUCLEOTIDE SEQUENCE [LARGE SCALE GENOMIC DNA]</scope>
    <source>
        <strain evidence="6 7">R148</strain>
    </source>
</reference>
<keyword evidence="2 6" id="KW-0238">DNA-binding</keyword>
<dbReference type="EMBL" id="VHSH01000005">
    <property type="protein sequence ID" value="TQV79268.1"/>
    <property type="molecule type" value="Genomic_DNA"/>
</dbReference>
<organism evidence="6 7">
    <name type="scientific">Denitrobaculum tricleocarpae</name>
    <dbReference type="NCBI Taxonomy" id="2591009"/>
    <lineage>
        <taxon>Bacteria</taxon>
        <taxon>Pseudomonadati</taxon>
        <taxon>Pseudomonadota</taxon>
        <taxon>Alphaproteobacteria</taxon>
        <taxon>Rhodospirillales</taxon>
        <taxon>Rhodospirillaceae</taxon>
        <taxon>Denitrobaculum</taxon>
    </lineage>
</organism>
<feature type="region of interest" description="Disordered" evidence="4">
    <location>
        <begin position="310"/>
        <end position="366"/>
    </location>
</feature>
<dbReference type="PROSITE" id="PS50932">
    <property type="entry name" value="HTH_LACI_2"/>
    <property type="match status" value="1"/>
</dbReference>
<dbReference type="GO" id="GO:0003700">
    <property type="term" value="F:DNA-binding transcription factor activity"/>
    <property type="evidence" value="ECO:0007669"/>
    <property type="project" value="TreeGrafter"/>
</dbReference>
<evidence type="ECO:0000256" key="3">
    <source>
        <dbReference type="ARBA" id="ARBA00023163"/>
    </source>
</evidence>
<dbReference type="PANTHER" id="PTHR30146:SF109">
    <property type="entry name" value="HTH-TYPE TRANSCRIPTIONAL REGULATOR GALS"/>
    <property type="match status" value="1"/>
</dbReference>
<dbReference type="InterPro" id="IPR028082">
    <property type="entry name" value="Peripla_BP_I"/>
</dbReference>
<dbReference type="AlphaFoldDB" id="A0A545TQ00"/>
<dbReference type="SMART" id="SM00354">
    <property type="entry name" value="HTH_LACI"/>
    <property type="match status" value="1"/>
</dbReference>
<name>A0A545TQ00_9PROT</name>
<feature type="domain" description="HTH lacI-type" evidence="5">
    <location>
        <begin position="5"/>
        <end position="59"/>
    </location>
</feature>
<comment type="caution">
    <text evidence="6">The sequence shown here is derived from an EMBL/GenBank/DDBJ whole genome shotgun (WGS) entry which is preliminary data.</text>
</comment>
<proteinExistence type="predicted"/>
<dbReference type="Gene3D" id="3.40.50.2300">
    <property type="match status" value="2"/>
</dbReference>
<dbReference type="InterPro" id="IPR001761">
    <property type="entry name" value="Peripla_BP/Lac1_sug-bd_dom"/>
</dbReference>
<dbReference type="Pfam" id="PF00532">
    <property type="entry name" value="Peripla_BP_1"/>
    <property type="match status" value="1"/>
</dbReference>
<dbReference type="OrthoDB" id="128688at2"/>
<keyword evidence="7" id="KW-1185">Reference proteome</keyword>
<protein>
    <submittedName>
        <fullName evidence="6">LacI family DNA-binding transcriptional regulator</fullName>
    </submittedName>
</protein>
<dbReference type="Pfam" id="PF00356">
    <property type="entry name" value="LacI"/>
    <property type="match status" value="1"/>
</dbReference>
<dbReference type="InterPro" id="IPR000843">
    <property type="entry name" value="HTH_LacI"/>
</dbReference>
<dbReference type="RefSeq" id="WP_142897492.1">
    <property type="nucleotide sequence ID" value="NZ_ML660056.1"/>
</dbReference>
<keyword evidence="3" id="KW-0804">Transcription</keyword>
<gene>
    <name evidence="6" type="ORF">FKG95_16585</name>
</gene>
<sequence>MSRTVTIKDVALRANCGVATVSRVLNDSGSASPAARRRVWDAAKELGFEFSDIGRALQSSTTRTIGCVVPSLANPVFADAVQGLQEKLQQAGYQLLLTCSNYDPDSETAAIRTLLAKQVDGLVLTVCDAGKSEGLRFAGQRGLPCCLMFNQPTKDLAACFVNNFEAARCVAKEFAAAGHRDTGFLALRFGSSDRSRQRFEGFVSGCRDFGMAPPVLLEIDEDGDNLSALLADMLTAHSKLSAIFASNDFLAIAAIRAARQLGRKVPADLSIVGFDGLEIGTMMEPSLATIVTRPKLMGRGAAETVLAVLTGNPPPDPQNKSLSFNFREGGSLAPPRKAEKNDDGKVPASPSSSPTLRKSCDDKTKD</sequence>
<evidence type="ECO:0000313" key="7">
    <source>
        <dbReference type="Proteomes" id="UP000315252"/>
    </source>
</evidence>
<evidence type="ECO:0000256" key="1">
    <source>
        <dbReference type="ARBA" id="ARBA00023015"/>
    </source>
</evidence>
<evidence type="ECO:0000256" key="2">
    <source>
        <dbReference type="ARBA" id="ARBA00023125"/>
    </source>
</evidence>
<keyword evidence="1" id="KW-0805">Transcription regulation</keyword>
<dbReference type="CDD" id="cd01392">
    <property type="entry name" value="HTH_LacI"/>
    <property type="match status" value="1"/>
</dbReference>
<dbReference type="InterPro" id="IPR010982">
    <property type="entry name" value="Lambda_DNA-bd_dom_sf"/>
</dbReference>
<feature type="compositionally biased region" description="Basic and acidic residues" evidence="4">
    <location>
        <begin position="336"/>
        <end position="345"/>
    </location>
</feature>
<evidence type="ECO:0000256" key="4">
    <source>
        <dbReference type="SAM" id="MobiDB-lite"/>
    </source>
</evidence>
<evidence type="ECO:0000259" key="5">
    <source>
        <dbReference type="PROSITE" id="PS50932"/>
    </source>
</evidence>